<protein>
    <submittedName>
        <fullName evidence="1">Uncharacterized protein</fullName>
    </submittedName>
</protein>
<gene>
    <name evidence="1" type="ORF">EIKCOROL_00645</name>
</gene>
<accession>C0DTG6</accession>
<reference evidence="1 2" key="1">
    <citation type="submission" date="2009-01" db="EMBL/GenBank/DDBJ databases">
        <authorList>
            <person name="Fulton L."/>
            <person name="Clifton S."/>
            <person name="Chinwalla A.T."/>
            <person name="Mitreva M."/>
            <person name="Sodergren E."/>
            <person name="Weinstock G."/>
            <person name="Clifton S."/>
            <person name="Dooling D.J."/>
            <person name="Fulton B."/>
            <person name="Minx P."/>
            <person name="Pepin K.H."/>
            <person name="Johnson M."/>
            <person name="Bhonagiri V."/>
            <person name="Nash W.E."/>
            <person name="Mardis E.R."/>
            <person name="Wilson R.K."/>
        </authorList>
    </citation>
    <scope>NUCLEOTIDE SEQUENCE [LARGE SCALE GENOMIC DNA]</scope>
    <source>
        <strain evidence="1 2">ATCC 23834</strain>
    </source>
</reference>
<comment type="caution">
    <text evidence="1">The sequence shown here is derived from an EMBL/GenBank/DDBJ whole genome shotgun (WGS) entry which is preliminary data.</text>
</comment>
<dbReference type="AlphaFoldDB" id="C0DTG6"/>
<dbReference type="EMBL" id="ACEA01000014">
    <property type="protein sequence ID" value="EEG24645.1"/>
    <property type="molecule type" value="Genomic_DNA"/>
</dbReference>
<organism evidence="1 2">
    <name type="scientific">Eikenella corrodens ATCC 23834</name>
    <dbReference type="NCBI Taxonomy" id="546274"/>
    <lineage>
        <taxon>Bacteria</taxon>
        <taxon>Pseudomonadati</taxon>
        <taxon>Pseudomonadota</taxon>
        <taxon>Betaproteobacteria</taxon>
        <taxon>Neisseriales</taxon>
        <taxon>Neisseriaceae</taxon>
        <taxon>Eikenella</taxon>
    </lineage>
</organism>
<dbReference type="Proteomes" id="UP000005837">
    <property type="component" value="Unassembled WGS sequence"/>
</dbReference>
<evidence type="ECO:0000313" key="2">
    <source>
        <dbReference type="Proteomes" id="UP000005837"/>
    </source>
</evidence>
<sequence length="50" mass="5598">MGHGGFLVKCSPDYSLNRWAACLGTLVLAAPQLGFFRKPYFHFSASLQRH</sequence>
<name>C0DTG6_EIKCO</name>
<evidence type="ECO:0000313" key="1">
    <source>
        <dbReference type="EMBL" id="EEG24645.1"/>
    </source>
</evidence>
<proteinExistence type="predicted"/>
<dbReference type="HOGENOM" id="CLU_3117359_0_0_4"/>